<gene>
    <name evidence="6" type="ORF">QWI33_02475</name>
</gene>
<organism evidence="6 7">
    <name type="scientific">Glycomyces tritici</name>
    <dbReference type="NCBI Taxonomy" id="2665176"/>
    <lineage>
        <taxon>Bacteria</taxon>
        <taxon>Bacillati</taxon>
        <taxon>Actinomycetota</taxon>
        <taxon>Actinomycetes</taxon>
        <taxon>Glycomycetales</taxon>
        <taxon>Glycomycetaceae</taxon>
        <taxon>Glycomyces</taxon>
    </lineage>
</organism>
<dbReference type="PROSITE" id="PS00108">
    <property type="entry name" value="PROTEIN_KINASE_ST"/>
    <property type="match status" value="1"/>
</dbReference>
<keyword evidence="4" id="KW-0812">Transmembrane</keyword>
<evidence type="ECO:0000256" key="1">
    <source>
        <dbReference type="ARBA" id="ARBA00022741"/>
    </source>
</evidence>
<reference evidence="6" key="1">
    <citation type="submission" date="2023-06" db="EMBL/GenBank/DDBJ databases">
        <title>Gycomyces niveus sp.nov., a novel actinomycete isolated from soil in Shouguang.</title>
        <authorList>
            <person name="Yang X."/>
            <person name="Zhao J."/>
        </authorList>
    </citation>
    <scope>NUCLEOTIDE SEQUENCE</scope>
    <source>
        <strain evidence="6">NEAU C2</strain>
    </source>
</reference>
<keyword evidence="4" id="KW-1133">Transmembrane helix</keyword>
<keyword evidence="6" id="KW-0808">Transferase</keyword>
<keyword evidence="6" id="KW-0418">Kinase</keyword>
<feature type="domain" description="Protein kinase" evidence="5">
    <location>
        <begin position="23"/>
        <end position="292"/>
    </location>
</feature>
<dbReference type="Gene3D" id="1.10.510.10">
    <property type="entry name" value="Transferase(Phosphotransferase) domain 1"/>
    <property type="match status" value="1"/>
</dbReference>
<keyword evidence="1" id="KW-0547">Nucleotide-binding</keyword>
<evidence type="ECO:0000259" key="5">
    <source>
        <dbReference type="PROSITE" id="PS50011"/>
    </source>
</evidence>
<feature type="transmembrane region" description="Helical" evidence="4">
    <location>
        <begin position="533"/>
        <end position="550"/>
    </location>
</feature>
<evidence type="ECO:0000256" key="2">
    <source>
        <dbReference type="ARBA" id="ARBA00022840"/>
    </source>
</evidence>
<protein>
    <submittedName>
        <fullName evidence="6">Protein kinase</fullName>
    </submittedName>
</protein>
<keyword evidence="2" id="KW-0067">ATP-binding</keyword>
<dbReference type="InterPro" id="IPR011009">
    <property type="entry name" value="Kinase-like_dom_sf"/>
</dbReference>
<dbReference type="PROSITE" id="PS50011">
    <property type="entry name" value="PROTEIN_KINASE_DOM"/>
    <property type="match status" value="1"/>
</dbReference>
<evidence type="ECO:0000313" key="6">
    <source>
        <dbReference type="EMBL" id="MDN3238578.1"/>
    </source>
</evidence>
<dbReference type="InterPro" id="IPR051681">
    <property type="entry name" value="Ser/Thr_Kinases-Pseudokinases"/>
</dbReference>
<feature type="transmembrane region" description="Helical" evidence="4">
    <location>
        <begin position="464"/>
        <end position="484"/>
    </location>
</feature>
<proteinExistence type="predicted"/>
<dbReference type="Pfam" id="PF00069">
    <property type="entry name" value="Pkinase"/>
    <property type="match status" value="1"/>
</dbReference>
<dbReference type="GO" id="GO:0016301">
    <property type="term" value="F:kinase activity"/>
    <property type="evidence" value="ECO:0007669"/>
    <property type="project" value="UniProtKB-KW"/>
</dbReference>
<name>A0ABT7YJX8_9ACTN</name>
<feature type="region of interest" description="Disordered" evidence="3">
    <location>
        <begin position="312"/>
        <end position="457"/>
    </location>
</feature>
<dbReference type="RefSeq" id="WP_289954525.1">
    <property type="nucleotide sequence ID" value="NZ_JAUEMJ010000001.1"/>
</dbReference>
<feature type="transmembrane region" description="Helical" evidence="4">
    <location>
        <begin position="496"/>
        <end position="521"/>
    </location>
</feature>
<evidence type="ECO:0000313" key="7">
    <source>
        <dbReference type="Proteomes" id="UP001171902"/>
    </source>
</evidence>
<keyword evidence="4" id="KW-0472">Membrane</keyword>
<dbReference type="InterPro" id="IPR000719">
    <property type="entry name" value="Prot_kinase_dom"/>
</dbReference>
<dbReference type="Proteomes" id="UP001171902">
    <property type="component" value="Unassembled WGS sequence"/>
</dbReference>
<evidence type="ECO:0000256" key="4">
    <source>
        <dbReference type="SAM" id="Phobius"/>
    </source>
</evidence>
<dbReference type="EMBL" id="JAUEMJ010000001">
    <property type="protein sequence ID" value="MDN3238578.1"/>
    <property type="molecule type" value="Genomic_DNA"/>
</dbReference>
<dbReference type="PANTHER" id="PTHR44329">
    <property type="entry name" value="SERINE/THREONINE-PROTEIN KINASE TNNI3K-RELATED"/>
    <property type="match status" value="1"/>
</dbReference>
<evidence type="ECO:0000256" key="3">
    <source>
        <dbReference type="SAM" id="MobiDB-lite"/>
    </source>
</evidence>
<dbReference type="SMART" id="SM00220">
    <property type="entry name" value="S_TKc"/>
    <property type="match status" value="1"/>
</dbReference>
<feature type="compositionally biased region" description="Low complexity" evidence="3">
    <location>
        <begin position="346"/>
        <end position="357"/>
    </location>
</feature>
<dbReference type="InterPro" id="IPR008271">
    <property type="entry name" value="Ser/Thr_kinase_AS"/>
</dbReference>
<feature type="compositionally biased region" description="Basic and acidic residues" evidence="3">
    <location>
        <begin position="441"/>
        <end position="451"/>
    </location>
</feature>
<comment type="caution">
    <text evidence="6">The sequence shown here is derived from an EMBL/GenBank/DDBJ whole genome shotgun (WGS) entry which is preliminary data.</text>
</comment>
<accession>A0ABT7YJX8</accession>
<sequence>MSNATVDLVCGPADPLPGSEQSYRLTGLLGSGGQADVYQAVRVSAGVASAPLSVKVLRLNPHDTREHQFRSWDKGDAVLMDLHGRGVGAICRRIDAFYGRLPHPPGQAPQGEPVPFQVLEYLPGHDLRQLLQWRLGRVDAARTLKSVAEVMQAMHHPPVGAHPVLHMDLKPANVIIGPDGSAKVIDFTGARYYTPAHLTTIAYTRETAGPEAHQGTVGPAYDVHGFGSIAFYLVTGASARTDSPGQEQSVPWARLRKHPVLESNPRLRELLTAPLDDNPENRPRTEELPRWIGELCAVVSRANLPDLGVDWSTQHTGGPHSMPVGGAPIDSAATRRLDRPSPPAAAPTQVAPVAGPTQVTPAADSTRVMSDGTRVMPDGTRVMEAGVPSPSPAQDKPVAGRVRVPGQNERPDGYSPGRSAGPPPGRGPLPRLKLSTDPEEPSERELDKADRPPLLGPPGSLSKGFELSVIGGLFSLIMWLIWAIQQGMDTLRSQVFSYLFVLAVAVGLFFLIRVAGGILWGRWLHAKRKSARLAHLATGIFLFMVGMSYLDQLSWNWISLDLGWFDWITDRFGE</sequence>
<dbReference type="PANTHER" id="PTHR44329:SF298">
    <property type="entry name" value="MIXED LINEAGE KINASE DOMAIN-LIKE PROTEIN"/>
    <property type="match status" value="1"/>
</dbReference>
<dbReference type="SUPFAM" id="SSF56112">
    <property type="entry name" value="Protein kinase-like (PK-like)"/>
    <property type="match status" value="1"/>
</dbReference>
<keyword evidence="7" id="KW-1185">Reference proteome</keyword>